<dbReference type="PANTHER" id="PTHR39419">
    <property type="entry name" value="SLL0814 PROTEIN"/>
    <property type="match status" value="1"/>
</dbReference>
<dbReference type="RefSeq" id="WP_394849203.1">
    <property type="nucleotide sequence ID" value="NZ_CP089982.1"/>
</dbReference>
<feature type="transmembrane region" description="Helical" evidence="1">
    <location>
        <begin position="190"/>
        <end position="213"/>
    </location>
</feature>
<keyword evidence="3" id="KW-1185">Reference proteome</keyword>
<sequence length="254" mass="28554">MTTWGLLWGSVVHRPYVYAFLACFVVFALRHLGLWRMLLFMLPTWAIAYACEYSSTRNGFPFGYYRYFDDTRTRELWISNVPFFDSLSFVFLSYFSFVLASALVGNVSRPVSRAIPWLGGVLMMLLDVVIDPVALQGDKWFLGRIYDYPYQGFYFGVTAANFAGWFFVGFVTQAVFCMLLRGPLRAVPRLFVLGAYGVYAGIFLFNLTMTVLIGDYRLAAASAVVTVGTLGAMAMGLRARWASAGLASREERSA</sequence>
<keyword evidence="1" id="KW-1133">Transmembrane helix</keyword>
<evidence type="ECO:0000313" key="3">
    <source>
        <dbReference type="Proteomes" id="UP001379533"/>
    </source>
</evidence>
<dbReference type="Proteomes" id="UP001379533">
    <property type="component" value="Chromosome"/>
</dbReference>
<organism evidence="2 3">
    <name type="scientific">Pendulispora brunnea</name>
    <dbReference type="NCBI Taxonomy" id="2905690"/>
    <lineage>
        <taxon>Bacteria</taxon>
        <taxon>Pseudomonadati</taxon>
        <taxon>Myxococcota</taxon>
        <taxon>Myxococcia</taxon>
        <taxon>Myxococcales</taxon>
        <taxon>Sorangiineae</taxon>
        <taxon>Pendulisporaceae</taxon>
        <taxon>Pendulispora</taxon>
    </lineage>
</organism>
<name>A0ABZ2KNN3_9BACT</name>
<reference evidence="2 3" key="1">
    <citation type="submission" date="2021-12" db="EMBL/GenBank/DDBJ databases">
        <title>Discovery of the Pendulisporaceae a myxobacterial family with distinct sporulation behavior and unique specialized metabolism.</title>
        <authorList>
            <person name="Garcia R."/>
            <person name="Popoff A."/>
            <person name="Bader C.D."/>
            <person name="Loehr J."/>
            <person name="Walesch S."/>
            <person name="Walt C."/>
            <person name="Boldt J."/>
            <person name="Bunk B."/>
            <person name="Haeckl F.J.F.P.J."/>
            <person name="Gunesch A.P."/>
            <person name="Birkelbach J."/>
            <person name="Nuebel U."/>
            <person name="Pietschmann T."/>
            <person name="Bach T."/>
            <person name="Mueller R."/>
        </authorList>
    </citation>
    <scope>NUCLEOTIDE SEQUENCE [LARGE SCALE GENOMIC DNA]</scope>
    <source>
        <strain evidence="2 3">MSr12523</strain>
    </source>
</reference>
<feature type="transmembrane region" description="Helical" evidence="1">
    <location>
        <begin position="6"/>
        <end position="27"/>
    </location>
</feature>
<accession>A0ABZ2KNN3</accession>
<evidence type="ECO:0000256" key="1">
    <source>
        <dbReference type="SAM" id="Phobius"/>
    </source>
</evidence>
<keyword evidence="1" id="KW-0812">Transmembrane</keyword>
<keyword evidence="1" id="KW-0472">Membrane</keyword>
<dbReference type="EMBL" id="CP089982">
    <property type="protein sequence ID" value="WXA98589.1"/>
    <property type="molecule type" value="Genomic_DNA"/>
</dbReference>
<gene>
    <name evidence="2" type="ORF">LZC95_17370</name>
</gene>
<feature type="transmembrane region" description="Helical" evidence="1">
    <location>
        <begin position="114"/>
        <end position="133"/>
    </location>
</feature>
<dbReference type="PANTHER" id="PTHR39419:SF1">
    <property type="entry name" value="SLL0814 PROTEIN"/>
    <property type="match status" value="1"/>
</dbReference>
<dbReference type="Pfam" id="PF04240">
    <property type="entry name" value="Caroten_synth"/>
    <property type="match status" value="1"/>
</dbReference>
<dbReference type="InterPro" id="IPR007354">
    <property type="entry name" value="CruF-like"/>
</dbReference>
<feature type="transmembrane region" description="Helical" evidence="1">
    <location>
        <begin position="86"/>
        <end position="107"/>
    </location>
</feature>
<proteinExistence type="predicted"/>
<feature type="transmembrane region" description="Helical" evidence="1">
    <location>
        <begin position="219"/>
        <end position="239"/>
    </location>
</feature>
<feature type="transmembrane region" description="Helical" evidence="1">
    <location>
        <begin position="153"/>
        <end position="178"/>
    </location>
</feature>
<evidence type="ECO:0000313" key="2">
    <source>
        <dbReference type="EMBL" id="WXA98589.1"/>
    </source>
</evidence>
<protein>
    <submittedName>
        <fullName evidence="2">Carotenoid biosynthesis protein</fullName>
    </submittedName>
</protein>